<gene>
    <name evidence="1" type="primary">traB</name>
    <name evidence="1" type="ORF">pEA19081_p24</name>
</gene>
<dbReference type="AlphaFoldDB" id="A0A286KC77"/>
<geneLocation type="plasmid" evidence="1">
    <name>pEA19081</name>
</geneLocation>
<evidence type="ECO:0000313" key="1">
    <source>
        <dbReference type="EMBL" id="APB62520.1"/>
    </source>
</evidence>
<accession>A0A286KC77</accession>
<dbReference type="EMBL" id="KX976485">
    <property type="protein sequence ID" value="APB62520.1"/>
    <property type="molecule type" value="Genomic_DNA"/>
</dbReference>
<name>A0A286KC77_ENTAV</name>
<sequence>MTAIFKARKNSNVSEYVKARLQKNNLEYILENGVGNLLNELTEDIDTDYIVLWDNGTLEVSIYGDFYQTHSKAMFKKSLSGRSDIKGIRKNSRFYKENQEVFSKLAEIIPSMVAPISKRLSKKYFGTVYDGFGLKSNVEKYYYFDDTAYLAIKDMKRIPTETLDQLEQMKLSEFYSIYEEVVKVGATTNG</sequence>
<dbReference type="RefSeq" id="WP_010723770.1">
    <property type="nucleotide sequence ID" value="NZ_KX976485.1"/>
</dbReference>
<reference evidence="1" key="1">
    <citation type="journal article" date="2017" name="Front. Microbiol.">
        <title>Identification of Novel Conjugative Plasmids with Multiple Copies of fosB that Confer High-Level Fosfomycin Resistance to Vancomycin-Resistant Enterococci.</title>
        <authorList>
            <person name="Sun L."/>
            <person name="Zhang P."/>
            <person name="Qu T."/>
            <person name="Chen Y."/>
            <person name="Hua X."/>
            <person name="Shi K."/>
            <person name="Yu Y."/>
        </authorList>
    </citation>
    <scope>NUCLEOTIDE SEQUENCE</scope>
    <source>
        <strain evidence="1">19081</strain>
        <plasmid evidence="1">pEA19081</plasmid>
    </source>
</reference>
<keyword evidence="1" id="KW-0614">Plasmid</keyword>
<proteinExistence type="predicted"/>
<protein>
    <submittedName>
        <fullName evidence="1">Protein TraB</fullName>
    </submittedName>
</protein>
<organism evidence="1">
    <name type="scientific">Enterococcus avium</name>
    <name type="common">Streptococcus avium</name>
    <dbReference type="NCBI Taxonomy" id="33945"/>
    <lineage>
        <taxon>Bacteria</taxon>
        <taxon>Bacillati</taxon>
        <taxon>Bacillota</taxon>
        <taxon>Bacilli</taxon>
        <taxon>Lactobacillales</taxon>
        <taxon>Enterococcaceae</taxon>
        <taxon>Enterococcus</taxon>
    </lineage>
</organism>